<evidence type="ECO:0000256" key="3">
    <source>
        <dbReference type="ARBA" id="ARBA00022448"/>
    </source>
</evidence>
<keyword evidence="3" id="KW-0813">Transport</keyword>
<dbReference type="CDD" id="cd15862">
    <property type="entry name" value="SNARE_Vti1"/>
    <property type="match status" value="1"/>
</dbReference>
<evidence type="ECO:0000256" key="7">
    <source>
        <dbReference type="ARBA" id="ARBA00023054"/>
    </source>
</evidence>
<evidence type="ECO:0000256" key="6">
    <source>
        <dbReference type="ARBA" id="ARBA00022989"/>
    </source>
</evidence>
<keyword evidence="5" id="KW-0653">Protein transport</keyword>
<dbReference type="AlphaFoldDB" id="A0A7S4B1J8"/>
<organism evidence="11">
    <name type="scientific">Chrysotila carterae</name>
    <name type="common">Marine alga</name>
    <name type="synonym">Syracosphaera carterae</name>
    <dbReference type="NCBI Taxonomy" id="13221"/>
    <lineage>
        <taxon>Eukaryota</taxon>
        <taxon>Haptista</taxon>
        <taxon>Haptophyta</taxon>
        <taxon>Prymnesiophyceae</taxon>
        <taxon>Isochrysidales</taxon>
        <taxon>Isochrysidaceae</taxon>
        <taxon>Chrysotila</taxon>
    </lineage>
</organism>
<evidence type="ECO:0000256" key="8">
    <source>
        <dbReference type="ARBA" id="ARBA00023136"/>
    </source>
</evidence>
<evidence type="ECO:0000256" key="10">
    <source>
        <dbReference type="SAM" id="Phobius"/>
    </source>
</evidence>
<keyword evidence="8 10" id="KW-0472">Membrane</keyword>
<feature type="coiled-coil region" evidence="9">
    <location>
        <begin position="29"/>
        <end position="56"/>
    </location>
</feature>
<dbReference type="EMBL" id="HBIZ01006002">
    <property type="protein sequence ID" value="CAE0750844.1"/>
    <property type="molecule type" value="Transcribed_RNA"/>
</dbReference>
<keyword evidence="7 9" id="KW-0175">Coiled coil</keyword>
<dbReference type="FunFam" id="1.20.5.110:FF:000002">
    <property type="entry name" value="Vesicle transport through interaction with t-SNAREsB"/>
    <property type="match status" value="1"/>
</dbReference>
<dbReference type="Gene3D" id="1.20.5.110">
    <property type="match status" value="1"/>
</dbReference>
<protein>
    <recommendedName>
        <fullName evidence="12">Vesicle transport v-SNARE N-terminal domain-containing protein</fullName>
    </recommendedName>
</protein>
<reference evidence="11" key="1">
    <citation type="submission" date="2021-01" db="EMBL/GenBank/DDBJ databases">
        <authorList>
            <person name="Corre E."/>
            <person name="Pelletier E."/>
            <person name="Niang G."/>
            <person name="Scheremetjew M."/>
            <person name="Finn R."/>
            <person name="Kale V."/>
            <person name="Holt S."/>
            <person name="Cochrane G."/>
            <person name="Meng A."/>
            <person name="Brown T."/>
            <person name="Cohen L."/>
        </authorList>
    </citation>
    <scope>NUCLEOTIDE SEQUENCE</scope>
    <source>
        <strain evidence="11">CCMP645</strain>
    </source>
</reference>
<comment type="subcellular location">
    <subcellularLocation>
        <location evidence="1">Membrane</location>
        <topology evidence="1">Single-pass type IV membrane protein</topology>
    </subcellularLocation>
</comment>
<dbReference type="PANTHER" id="PTHR21230:SF26">
    <property type="entry name" value="VESICLE TRANSPORT THROUGH INTERACTION WITH T-SNARES HOMOLOG 1A"/>
    <property type="match status" value="1"/>
</dbReference>
<evidence type="ECO:0008006" key="12">
    <source>
        <dbReference type="Google" id="ProtNLM"/>
    </source>
</evidence>
<dbReference type="GO" id="GO:0005789">
    <property type="term" value="C:endoplasmic reticulum membrane"/>
    <property type="evidence" value="ECO:0007669"/>
    <property type="project" value="TreeGrafter"/>
</dbReference>
<evidence type="ECO:0000256" key="9">
    <source>
        <dbReference type="SAM" id="Coils"/>
    </source>
</evidence>
<dbReference type="GO" id="GO:0015031">
    <property type="term" value="P:protein transport"/>
    <property type="evidence" value="ECO:0007669"/>
    <property type="project" value="UniProtKB-KW"/>
</dbReference>
<dbReference type="GO" id="GO:0005484">
    <property type="term" value="F:SNAP receptor activity"/>
    <property type="evidence" value="ECO:0007669"/>
    <property type="project" value="TreeGrafter"/>
</dbReference>
<evidence type="ECO:0000313" key="11">
    <source>
        <dbReference type="EMBL" id="CAE0750844.1"/>
    </source>
</evidence>
<dbReference type="GO" id="GO:0006906">
    <property type="term" value="P:vesicle fusion"/>
    <property type="evidence" value="ECO:0007669"/>
    <property type="project" value="TreeGrafter"/>
</dbReference>
<evidence type="ECO:0000256" key="5">
    <source>
        <dbReference type="ARBA" id="ARBA00022927"/>
    </source>
</evidence>
<evidence type="ECO:0000256" key="2">
    <source>
        <dbReference type="ARBA" id="ARBA00006108"/>
    </source>
</evidence>
<dbReference type="PANTHER" id="PTHR21230">
    <property type="entry name" value="VESICLE TRANSPORT V-SNARE PROTEIN VTI1-RELATED"/>
    <property type="match status" value="1"/>
</dbReference>
<keyword evidence="4 10" id="KW-0812">Transmembrane</keyword>
<gene>
    <name evidence="11" type="ORF">PCAR00345_LOCUS3429</name>
</gene>
<dbReference type="GO" id="GO:0031201">
    <property type="term" value="C:SNARE complex"/>
    <property type="evidence" value="ECO:0007669"/>
    <property type="project" value="TreeGrafter"/>
</dbReference>
<proteinExistence type="inferred from homology"/>
<dbReference type="GO" id="GO:0012507">
    <property type="term" value="C:ER to Golgi transport vesicle membrane"/>
    <property type="evidence" value="ECO:0007669"/>
    <property type="project" value="TreeGrafter"/>
</dbReference>
<keyword evidence="6 10" id="KW-1133">Transmembrane helix</keyword>
<feature type="transmembrane region" description="Helical" evidence="10">
    <location>
        <begin position="162"/>
        <end position="180"/>
    </location>
</feature>
<dbReference type="GO" id="GO:0000149">
    <property type="term" value="F:SNARE binding"/>
    <property type="evidence" value="ECO:0007669"/>
    <property type="project" value="TreeGrafter"/>
</dbReference>
<dbReference type="Pfam" id="PF12352">
    <property type="entry name" value="V-SNARE_C"/>
    <property type="match status" value="1"/>
</dbReference>
<evidence type="ECO:0000256" key="4">
    <source>
        <dbReference type="ARBA" id="ARBA00022692"/>
    </source>
</evidence>
<comment type="similarity">
    <text evidence="2">Belongs to the VTI1 family.</text>
</comment>
<dbReference type="GO" id="GO:0031902">
    <property type="term" value="C:late endosome membrane"/>
    <property type="evidence" value="ECO:0007669"/>
    <property type="project" value="TreeGrafter"/>
</dbReference>
<evidence type="ECO:0000256" key="1">
    <source>
        <dbReference type="ARBA" id="ARBA00004211"/>
    </source>
</evidence>
<dbReference type="SUPFAM" id="SSF58038">
    <property type="entry name" value="SNARE fusion complex"/>
    <property type="match status" value="1"/>
</dbReference>
<accession>A0A7S4B1J8</accession>
<dbReference type="GO" id="GO:0005794">
    <property type="term" value="C:Golgi apparatus"/>
    <property type="evidence" value="ECO:0007669"/>
    <property type="project" value="TreeGrafter"/>
</dbReference>
<sequence>MQSELLPVLLQDAFEMVELQGRSLSGSAKTSLQATLRSYRAELSALRTRLKECRSMQTASSNDCIREDLFSPAGGSQGSDAGERARMLTTSDRLIKGNERLKNAHSVTLEMEGMAASILNDLSKQRETLMRSKSTLSYATQQLDVSRRVVQAMARRAATNKAVLYLIIALIGGVLLLTAWSQTNVAARR</sequence>
<name>A0A7S4B1J8_CHRCT</name>